<dbReference type="Pfam" id="PF00172">
    <property type="entry name" value="Zn_clus"/>
    <property type="match status" value="1"/>
</dbReference>
<feature type="domain" description="Zn(2)-C6 fungal-type" evidence="7">
    <location>
        <begin position="42"/>
        <end position="71"/>
    </location>
</feature>
<organism evidence="8 9">
    <name type="scientific">Schizothecium vesticola</name>
    <dbReference type="NCBI Taxonomy" id="314040"/>
    <lineage>
        <taxon>Eukaryota</taxon>
        <taxon>Fungi</taxon>
        <taxon>Dikarya</taxon>
        <taxon>Ascomycota</taxon>
        <taxon>Pezizomycotina</taxon>
        <taxon>Sordariomycetes</taxon>
        <taxon>Sordariomycetidae</taxon>
        <taxon>Sordariales</taxon>
        <taxon>Schizotheciaceae</taxon>
        <taxon>Schizothecium</taxon>
    </lineage>
</organism>
<evidence type="ECO:0000256" key="4">
    <source>
        <dbReference type="ARBA" id="ARBA00023163"/>
    </source>
</evidence>
<comment type="caution">
    <text evidence="8">The sequence shown here is derived from an EMBL/GenBank/DDBJ whole genome shotgun (WGS) entry which is preliminary data.</text>
</comment>
<dbReference type="PROSITE" id="PS50048">
    <property type="entry name" value="ZN2_CY6_FUNGAL_2"/>
    <property type="match status" value="1"/>
</dbReference>
<keyword evidence="3" id="KW-0238">DNA-binding</keyword>
<dbReference type="SMART" id="SM00906">
    <property type="entry name" value="Fungal_trans"/>
    <property type="match status" value="1"/>
</dbReference>
<dbReference type="PANTHER" id="PTHR47424:SF3">
    <property type="entry name" value="REGULATORY PROTEIN GAL4"/>
    <property type="match status" value="1"/>
</dbReference>
<accession>A0AA40K1P8</accession>
<dbReference type="GO" id="GO:0003677">
    <property type="term" value="F:DNA binding"/>
    <property type="evidence" value="ECO:0007669"/>
    <property type="project" value="UniProtKB-KW"/>
</dbReference>
<dbReference type="SUPFAM" id="SSF57701">
    <property type="entry name" value="Zn2/Cys6 DNA-binding domain"/>
    <property type="match status" value="1"/>
</dbReference>
<dbReference type="GO" id="GO:0000981">
    <property type="term" value="F:DNA-binding transcription factor activity, RNA polymerase II-specific"/>
    <property type="evidence" value="ECO:0007669"/>
    <property type="project" value="InterPro"/>
</dbReference>
<name>A0AA40K1P8_9PEZI</name>
<dbReference type="AlphaFoldDB" id="A0AA40K1P8"/>
<dbReference type="Gene3D" id="4.10.240.10">
    <property type="entry name" value="Zn(2)-C6 fungal-type DNA-binding domain"/>
    <property type="match status" value="1"/>
</dbReference>
<evidence type="ECO:0000256" key="2">
    <source>
        <dbReference type="ARBA" id="ARBA00023015"/>
    </source>
</evidence>
<dbReference type="CDD" id="cd12148">
    <property type="entry name" value="fungal_TF_MHR"/>
    <property type="match status" value="1"/>
</dbReference>
<keyword evidence="1" id="KW-0479">Metal-binding</keyword>
<dbReference type="InterPro" id="IPR051127">
    <property type="entry name" value="Fungal_SecMet_Regulators"/>
</dbReference>
<dbReference type="Pfam" id="PF04082">
    <property type="entry name" value="Fungal_trans"/>
    <property type="match status" value="1"/>
</dbReference>
<evidence type="ECO:0000313" key="8">
    <source>
        <dbReference type="EMBL" id="KAK0742605.1"/>
    </source>
</evidence>
<dbReference type="PANTHER" id="PTHR47424">
    <property type="entry name" value="REGULATORY PROTEIN GAL4"/>
    <property type="match status" value="1"/>
</dbReference>
<keyword evidence="9" id="KW-1185">Reference proteome</keyword>
<dbReference type="InterPro" id="IPR007219">
    <property type="entry name" value="XnlR_reg_dom"/>
</dbReference>
<reference evidence="8" key="1">
    <citation type="submission" date="2023-06" db="EMBL/GenBank/DDBJ databases">
        <title>Genome-scale phylogeny and comparative genomics of the fungal order Sordariales.</title>
        <authorList>
            <consortium name="Lawrence Berkeley National Laboratory"/>
            <person name="Hensen N."/>
            <person name="Bonometti L."/>
            <person name="Westerberg I."/>
            <person name="Brannstrom I.O."/>
            <person name="Guillou S."/>
            <person name="Cros-Aarteil S."/>
            <person name="Calhoun S."/>
            <person name="Haridas S."/>
            <person name="Kuo A."/>
            <person name="Mondo S."/>
            <person name="Pangilinan J."/>
            <person name="Riley R."/>
            <person name="LaButti K."/>
            <person name="Andreopoulos B."/>
            <person name="Lipzen A."/>
            <person name="Chen C."/>
            <person name="Yanf M."/>
            <person name="Daum C."/>
            <person name="Ng V."/>
            <person name="Clum A."/>
            <person name="Steindorff A."/>
            <person name="Ohm R."/>
            <person name="Martin F."/>
            <person name="Silar P."/>
            <person name="Natvig D."/>
            <person name="Lalanne C."/>
            <person name="Gautier V."/>
            <person name="Ament-velasquez S.L."/>
            <person name="Kruys A."/>
            <person name="Hutchinson M.I."/>
            <person name="Powell A.J."/>
            <person name="Barry K."/>
            <person name="Miller A.N."/>
            <person name="Grigoriev I.V."/>
            <person name="Debuchy R."/>
            <person name="Gladieux P."/>
            <person name="Thoren M.H."/>
            <person name="Johannesson H."/>
        </authorList>
    </citation>
    <scope>NUCLEOTIDE SEQUENCE</scope>
    <source>
        <strain evidence="8">SMH3187-1</strain>
    </source>
</reference>
<proteinExistence type="predicted"/>
<evidence type="ECO:0000256" key="3">
    <source>
        <dbReference type="ARBA" id="ARBA00023125"/>
    </source>
</evidence>
<evidence type="ECO:0000256" key="6">
    <source>
        <dbReference type="SAM" id="MobiDB-lite"/>
    </source>
</evidence>
<evidence type="ECO:0000313" key="9">
    <source>
        <dbReference type="Proteomes" id="UP001172155"/>
    </source>
</evidence>
<evidence type="ECO:0000256" key="1">
    <source>
        <dbReference type="ARBA" id="ARBA00022723"/>
    </source>
</evidence>
<dbReference type="GO" id="GO:0008270">
    <property type="term" value="F:zinc ion binding"/>
    <property type="evidence" value="ECO:0007669"/>
    <property type="project" value="InterPro"/>
</dbReference>
<dbReference type="EMBL" id="JAUKUD010000005">
    <property type="protein sequence ID" value="KAK0742605.1"/>
    <property type="molecule type" value="Genomic_DNA"/>
</dbReference>
<keyword evidence="5" id="KW-0539">Nucleus</keyword>
<keyword evidence="4" id="KW-0804">Transcription</keyword>
<dbReference type="InterPro" id="IPR036864">
    <property type="entry name" value="Zn2-C6_fun-type_DNA-bd_sf"/>
</dbReference>
<feature type="compositionally biased region" description="Polar residues" evidence="6">
    <location>
        <begin position="1"/>
        <end position="19"/>
    </location>
</feature>
<evidence type="ECO:0000259" key="7">
    <source>
        <dbReference type="PROSITE" id="PS50048"/>
    </source>
</evidence>
<evidence type="ECO:0000256" key="5">
    <source>
        <dbReference type="ARBA" id="ARBA00023242"/>
    </source>
</evidence>
<gene>
    <name evidence="8" type="ORF">B0T18DRAFT_391539</name>
</gene>
<dbReference type="InterPro" id="IPR001138">
    <property type="entry name" value="Zn2Cys6_DnaBD"/>
</dbReference>
<feature type="region of interest" description="Disordered" evidence="6">
    <location>
        <begin position="1"/>
        <end position="33"/>
    </location>
</feature>
<dbReference type="GO" id="GO:0006351">
    <property type="term" value="P:DNA-templated transcription"/>
    <property type="evidence" value="ECO:0007669"/>
    <property type="project" value="InterPro"/>
</dbReference>
<keyword evidence="2" id="KW-0805">Transcription regulation</keyword>
<dbReference type="CDD" id="cd00067">
    <property type="entry name" value="GAL4"/>
    <property type="match status" value="1"/>
</dbReference>
<dbReference type="SMART" id="SM00066">
    <property type="entry name" value="GAL4"/>
    <property type="match status" value="1"/>
</dbReference>
<sequence>MPTLSKSPSKFDVASTSSRARLPVNPRRKKVAPDERKRVATACNNCNVRRIKCSGNKPCQQCTSATRDCDYPEPVVKKTILQGEYDDLLLVRRCAAEAFAAKNGHIFVEPLSSDERKRADAVLLEFINAPLAVNPGAGSNAEPSTNKMQLDEDIKSASEPLDANFSRSGIMAGDGMGKLLEDYAGTKRYLGKTSGATYLDSIKEFMGMTSKAISASRDLPNPLELDTNFLKSQGRYHTFDSRPLVLPDNIDPLELPPRQDMDRMLKDVRACLQDGSPEAGRMFECGGIFFWPLENVESLDTSWSDTVPLSPTNSYRWLAKFQAAFALATLLQQKAPGSRVEGQLSDVYFERASKLLGNPLDVSNQFKLEDVPAMTLMALYLLENNRRDKACHYVCMAMNVCVEHGANSITPGNPLQQGQQRAFWTLYILDRWLSCLMGRPPYYPDDASSMTIPKPQECLGLPPSMGLRAHVELSEISTYIVRNNFKEPGFVDEVPGFIKEAHAKLQAWKDGLPEALQLKGPPIFTGFERVPRFASLDRAVCMLHMAHNQLYILTVRPMFLAMVRRKVARALRGAVDDEELPPMEMDELREREVMLTTCANLARDTVSLALTVRHIPNGLVLVQDLHNMFNAAIILMLNQLYSVNLRSADTAGIIEAIGLFEDEALTGNAYCIDCAEVLKDLYRLVNQLRPSIFEGVPIQSPPELQLAPGEHPLVSRARLGAGLGPEMDIDPPAFPLHDRRVSNANPGATVGGSPGQGPAPPTDLAQVSKAFERWESTHAMSLYTNGSCMVDMSGRAG</sequence>
<protein>
    <recommendedName>
        <fullName evidence="7">Zn(2)-C6 fungal-type domain-containing protein</fullName>
    </recommendedName>
</protein>
<feature type="region of interest" description="Disordered" evidence="6">
    <location>
        <begin position="738"/>
        <end position="763"/>
    </location>
</feature>
<dbReference type="Proteomes" id="UP001172155">
    <property type="component" value="Unassembled WGS sequence"/>
</dbReference>